<dbReference type="Gene3D" id="2.102.10.10">
    <property type="entry name" value="Rieske [2Fe-2S] iron-sulphur domain"/>
    <property type="match status" value="1"/>
</dbReference>
<evidence type="ECO:0000256" key="1">
    <source>
        <dbReference type="ARBA" id="ARBA00022714"/>
    </source>
</evidence>
<keyword evidence="4" id="KW-0411">Iron-sulfur</keyword>
<dbReference type="GO" id="GO:0046872">
    <property type="term" value="F:metal ion binding"/>
    <property type="evidence" value="ECO:0007669"/>
    <property type="project" value="UniProtKB-KW"/>
</dbReference>
<evidence type="ECO:0000313" key="6">
    <source>
        <dbReference type="EMBL" id="AFM14356.1"/>
    </source>
</evidence>
<keyword evidence="3" id="KW-0408">Iron</keyword>
<evidence type="ECO:0000256" key="4">
    <source>
        <dbReference type="ARBA" id="ARBA00023014"/>
    </source>
</evidence>
<keyword evidence="7" id="KW-1185">Reference proteome</keyword>
<dbReference type="Proteomes" id="UP000006048">
    <property type="component" value="Chromosome"/>
</dbReference>
<dbReference type="GO" id="GO:0051920">
    <property type="term" value="F:peroxiredoxin activity"/>
    <property type="evidence" value="ECO:0007669"/>
    <property type="project" value="InterPro"/>
</dbReference>
<dbReference type="EMBL" id="CP002959">
    <property type="protein sequence ID" value="AFM14356.1"/>
    <property type="molecule type" value="Genomic_DNA"/>
</dbReference>
<dbReference type="InterPro" id="IPR029032">
    <property type="entry name" value="AhpD-like"/>
</dbReference>
<accession>I4BAP9</accession>
<gene>
    <name evidence="6" type="ordered locus">Turpa_3722</name>
</gene>
<dbReference type="HOGENOM" id="CLU_1319656_0_0_12"/>
<feature type="domain" description="Rieske" evidence="5">
    <location>
        <begin position="117"/>
        <end position="211"/>
    </location>
</feature>
<dbReference type="InterPro" id="IPR003779">
    <property type="entry name" value="CMD-like"/>
</dbReference>
<dbReference type="CDD" id="cd03467">
    <property type="entry name" value="Rieske"/>
    <property type="match status" value="1"/>
</dbReference>
<dbReference type="RefSeq" id="WP_014804833.1">
    <property type="nucleotide sequence ID" value="NC_018020.1"/>
</dbReference>
<keyword evidence="2" id="KW-0479">Metal-binding</keyword>
<name>I4BAP9_TURPD</name>
<evidence type="ECO:0000313" key="7">
    <source>
        <dbReference type="Proteomes" id="UP000006048"/>
    </source>
</evidence>
<organism evidence="6 7">
    <name type="scientific">Turneriella parva (strain ATCC BAA-1111 / DSM 21527 / NCTC 11395 / H)</name>
    <name type="common">Leptospira parva</name>
    <dbReference type="NCBI Taxonomy" id="869212"/>
    <lineage>
        <taxon>Bacteria</taxon>
        <taxon>Pseudomonadati</taxon>
        <taxon>Spirochaetota</taxon>
        <taxon>Spirochaetia</taxon>
        <taxon>Leptospirales</taxon>
        <taxon>Leptospiraceae</taxon>
        <taxon>Turneriella</taxon>
    </lineage>
</organism>
<dbReference type="InterPro" id="IPR036922">
    <property type="entry name" value="Rieske_2Fe-2S_sf"/>
</dbReference>
<protein>
    <submittedName>
        <fullName evidence="6">Rieske (2Fe-2S) iron-sulfur domain-containing protein</fullName>
    </submittedName>
</protein>
<dbReference type="PATRIC" id="fig|869212.3.peg.3748"/>
<evidence type="ECO:0000256" key="3">
    <source>
        <dbReference type="ARBA" id="ARBA00023004"/>
    </source>
</evidence>
<dbReference type="PANTHER" id="PTHR21496:SF23">
    <property type="entry name" value="3-PHENYLPROPIONATE_CINNAMIC ACID DIOXYGENASE FERREDOXIN SUBUNIT"/>
    <property type="match status" value="1"/>
</dbReference>
<dbReference type="Gene3D" id="1.20.1290.10">
    <property type="entry name" value="AhpD-like"/>
    <property type="match status" value="1"/>
</dbReference>
<dbReference type="InterPro" id="IPR017941">
    <property type="entry name" value="Rieske_2Fe-2S"/>
</dbReference>
<dbReference type="SUPFAM" id="SSF69118">
    <property type="entry name" value="AhpD-like"/>
    <property type="match status" value="1"/>
</dbReference>
<dbReference type="AlphaFoldDB" id="I4BAP9"/>
<dbReference type="GO" id="GO:0051537">
    <property type="term" value="F:2 iron, 2 sulfur cluster binding"/>
    <property type="evidence" value="ECO:0007669"/>
    <property type="project" value="UniProtKB-KW"/>
</dbReference>
<reference evidence="6 7" key="1">
    <citation type="submission" date="2012-06" db="EMBL/GenBank/DDBJ databases">
        <title>The complete chromosome of genome of Turneriella parva DSM 21527.</title>
        <authorList>
            <consortium name="US DOE Joint Genome Institute (JGI-PGF)"/>
            <person name="Lucas S."/>
            <person name="Han J."/>
            <person name="Lapidus A."/>
            <person name="Bruce D."/>
            <person name="Goodwin L."/>
            <person name="Pitluck S."/>
            <person name="Peters L."/>
            <person name="Kyrpides N."/>
            <person name="Mavromatis K."/>
            <person name="Ivanova N."/>
            <person name="Mikhailova N."/>
            <person name="Chertkov O."/>
            <person name="Detter J.C."/>
            <person name="Tapia R."/>
            <person name="Han C."/>
            <person name="Land M."/>
            <person name="Hauser L."/>
            <person name="Markowitz V."/>
            <person name="Cheng J.-F."/>
            <person name="Hugenholtz P."/>
            <person name="Woyke T."/>
            <person name="Wu D."/>
            <person name="Gronow S."/>
            <person name="Wellnitz S."/>
            <person name="Brambilla E."/>
            <person name="Klenk H.-P."/>
            <person name="Eisen J.A."/>
        </authorList>
    </citation>
    <scope>NUCLEOTIDE SEQUENCE [LARGE SCALE GENOMIC DNA]</scope>
    <source>
        <strain evidence="7">ATCC BAA-1111 / DSM 21527 / NCTC 11395 / H</strain>
    </source>
</reference>
<evidence type="ECO:0000256" key="2">
    <source>
        <dbReference type="ARBA" id="ARBA00022723"/>
    </source>
</evidence>
<evidence type="ECO:0000259" key="5">
    <source>
        <dbReference type="PROSITE" id="PS51296"/>
    </source>
</evidence>
<sequence>MSKALDYLLKARPDAMQAYFTFLKKAGEHLDPKTAALISVITKVHAKTANGVRQYLPRALKAGATADEVIDALLMAMPALGFSKIVWAIDVIIEMNLPEFAHVGKPATPSSATETWHEVAPLASLQEGDAKYFQAGARKAILTLNSGKIVVYDAHCPHKGNAIPESGIAEGSIVCPFHEWKFDLKSGECTAGGNKPLTVLPSKIENGIVLVKG</sequence>
<keyword evidence="1" id="KW-0001">2Fe-2S</keyword>
<proteinExistence type="predicted"/>
<dbReference type="SUPFAM" id="SSF50022">
    <property type="entry name" value="ISP domain"/>
    <property type="match status" value="1"/>
</dbReference>
<dbReference type="PROSITE" id="PS51296">
    <property type="entry name" value="RIESKE"/>
    <property type="match status" value="1"/>
</dbReference>
<dbReference type="KEGG" id="tpx:Turpa_3722"/>
<dbReference type="PANTHER" id="PTHR21496">
    <property type="entry name" value="FERREDOXIN-RELATED"/>
    <property type="match status" value="1"/>
</dbReference>
<dbReference type="STRING" id="869212.Turpa_3722"/>
<dbReference type="OrthoDB" id="9800776at2"/>
<dbReference type="Pfam" id="PF00355">
    <property type="entry name" value="Rieske"/>
    <property type="match status" value="1"/>
</dbReference>
<dbReference type="Pfam" id="PF02627">
    <property type="entry name" value="CMD"/>
    <property type="match status" value="1"/>
</dbReference>